<sequence>MKSLMLIFLLHVLLQIMRLPTSQCAAAVLQPMDENLMERTCKQTHFHDLCVSTLQSNGGISSPNVQGLAIIMVKVLQAKATNTLRHINSLLQGNPKPGKVKQALSSCADKYDAVIKADVSVAMEALTKGDYKFAQTSANDAANEAASCEAGFSAIHR</sequence>
<name>A0A6A1WP28_9ROSI</name>
<dbReference type="InterPro" id="IPR052421">
    <property type="entry name" value="PCW_Enzyme_Inhibitor"/>
</dbReference>
<evidence type="ECO:0000259" key="5">
    <source>
        <dbReference type="SMART" id="SM00856"/>
    </source>
</evidence>
<feature type="chain" id="PRO_5025573072" evidence="4">
    <location>
        <begin position="25"/>
        <end position="157"/>
    </location>
</feature>
<feature type="signal peptide" evidence="4">
    <location>
        <begin position="1"/>
        <end position="24"/>
    </location>
</feature>
<comment type="caution">
    <text evidence="6">The sequence shown here is derived from an EMBL/GenBank/DDBJ whole genome shotgun (WGS) entry which is preliminary data.</text>
</comment>
<dbReference type="Pfam" id="PF04043">
    <property type="entry name" value="PMEI"/>
    <property type="match status" value="1"/>
</dbReference>
<dbReference type="SUPFAM" id="SSF101148">
    <property type="entry name" value="Plant invertase/pectin methylesterase inhibitor"/>
    <property type="match status" value="1"/>
</dbReference>
<evidence type="ECO:0000256" key="4">
    <source>
        <dbReference type="SAM" id="SignalP"/>
    </source>
</evidence>
<dbReference type="InterPro" id="IPR034087">
    <property type="entry name" value="C/VIF1"/>
</dbReference>
<dbReference type="SMART" id="SM00856">
    <property type="entry name" value="PMEI"/>
    <property type="match status" value="1"/>
</dbReference>
<dbReference type="InterPro" id="IPR006501">
    <property type="entry name" value="Pectinesterase_inhib_dom"/>
</dbReference>
<dbReference type="OrthoDB" id="1918674at2759"/>
<dbReference type="CDD" id="cd15796">
    <property type="entry name" value="CIF_like"/>
    <property type="match status" value="1"/>
</dbReference>
<dbReference type="GO" id="GO:0004857">
    <property type="term" value="F:enzyme inhibitor activity"/>
    <property type="evidence" value="ECO:0007669"/>
    <property type="project" value="InterPro"/>
</dbReference>
<evidence type="ECO:0000256" key="1">
    <source>
        <dbReference type="ARBA" id="ARBA00022729"/>
    </source>
</evidence>
<keyword evidence="7" id="KW-1185">Reference proteome</keyword>
<reference evidence="6 7" key="1">
    <citation type="journal article" date="2019" name="Plant Biotechnol. J.">
        <title>The red bayberry genome and genetic basis of sex determination.</title>
        <authorList>
            <person name="Jia H.M."/>
            <person name="Jia H.J."/>
            <person name="Cai Q.L."/>
            <person name="Wang Y."/>
            <person name="Zhao H.B."/>
            <person name="Yang W.F."/>
            <person name="Wang G.Y."/>
            <person name="Li Y.H."/>
            <person name="Zhan D.L."/>
            <person name="Shen Y.T."/>
            <person name="Niu Q.F."/>
            <person name="Chang L."/>
            <person name="Qiu J."/>
            <person name="Zhao L."/>
            <person name="Xie H.B."/>
            <person name="Fu W.Y."/>
            <person name="Jin J."/>
            <person name="Li X.W."/>
            <person name="Jiao Y."/>
            <person name="Zhou C.C."/>
            <person name="Tu T."/>
            <person name="Chai C.Y."/>
            <person name="Gao J.L."/>
            <person name="Fan L.J."/>
            <person name="van de Weg E."/>
            <person name="Wang J.Y."/>
            <person name="Gao Z.S."/>
        </authorList>
    </citation>
    <scope>NUCLEOTIDE SEQUENCE [LARGE SCALE GENOMIC DNA]</scope>
    <source>
        <tissue evidence="6">Leaves</tissue>
    </source>
</reference>
<evidence type="ECO:0000313" key="6">
    <source>
        <dbReference type="EMBL" id="KAB1225607.1"/>
    </source>
</evidence>
<dbReference type="EMBL" id="RXIC02000019">
    <property type="protein sequence ID" value="KAB1225607.1"/>
    <property type="molecule type" value="Genomic_DNA"/>
</dbReference>
<keyword evidence="1 4" id="KW-0732">Signal</keyword>
<dbReference type="Gene3D" id="1.20.140.40">
    <property type="entry name" value="Invertase/pectin methylesterase inhibitor family protein"/>
    <property type="match status" value="1"/>
</dbReference>
<organism evidence="6 7">
    <name type="scientific">Morella rubra</name>
    <name type="common">Chinese bayberry</name>
    <dbReference type="NCBI Taxonomy" id="262757"/>
    <lineage>
        <taxon>Eukaryota</taxon>
        <taxon>Viridiplantae</taxon>
        <taxon>Streptophyta</taxon>
        <taxon>Embryophyta</taxon>
        <taxon>Tracheophyta</taxon>
        <taxon>Spermatophyta</taxon>
        <taxon>Magnoliopsida</taxon>
        <taxon>eudicotyledons</taxon>
        <taxon>Gunneridae</taxon>
        <taxon>Pentapetalae</taxon>
        <taxon>rosids</taxon>
        <taxon>fabids</taxon>
        <taxon>Fagales</taxon>
        <taxon>Myricaceae</taxon>
        <taxon>Morella</taxon>
    </lineage>
</organism>
<evidence type="ECO:0000256" key="3">
    <source>
        <dbReference type="ARBA" id="ARBA00038471"/>
    </source>
</evidence>
<feature type="domain" description="Pectinesterase inhibitor" evidence="5">
    <location>
        <begin position="32"/>
        <end position="155"/>
    </location>
</feature>
<evidence type="ECO:0000313" key="7">
    <source>
        <dbReference type="Proteomes" id="UP000516437"/>
    </source>
</evidence>
<keyword evidence="2" id="KW-1015">Disulfide bond</keyword>
<dbReference type="PANTHER" id="PTHR36710:SF13">
    <property type="entry name" value="PUTATIVE-RELATED"/>
    <property type="match status" value="1"/>
</dbReference>
<gene>
    <name evidence="6" type="ORF">CJ030_MR1G028373</name>
</gene>
<dbReference type="PANTHER" id="PTHR36710">
    <property type="entry name" value="PECTINESTERASE INHIBITOR-LIKE"/>
    <property type="match status" value="1"/>
</dbReference>
<accession>A0A6A1WP28</accession>
<protein>
    <submittedName>
        <fullName evidence="6">Cell wall / vacuolar inhibitor of fructosidase 1</fullName>
    </submittedName>
</protein>
<comment type="similarity">
    <text evidence="3">Belongs to the PMEI family.</text>
</comment>
<dbReference type="AlphaFoldDB" id="A0A6A1WP28"/>
<dbReference type="Proteomes" id="UP000516437">
    <property type="component" value="Chromosome 1"/>
</dbReference>
<dbReference type="NCBIfam" id="TIGR01614">
    <property type="entry name" value="PME_inhib"/>
    <property type="match status" value="1"/>
</dbReference>
<dbReference type="InterPro" id="IPR035513">
    <property type="entry name" value="Invertase/methylesterase_inhib"/>
</dbReference>
<evidence type="ECO:0000256" key="2">
    <source>
        <dbReference type="ARBA" id="ARBA00023157"/>
    </source>
</evidence>
<proteinExistence type="inferred from homology"/>